<dbReference type="InterPro" id="IPR006073">
    <property type="entry name" value="GTP-bd"/>
</dbReference>
<gene>
    <name evidence="2" type="ORF">HMPREF1168_01510</name>
</gene>
<evidence type="ECO:0000259" key="1">
    <source>
        <dbReference type="Pfam" id="PF01926"/>
    </source>
</evidence>
<reference evidence="2 3" key="1">
    <citation type="submission" date="2012-06" db="EMBL/GenBank/DDBJ databases">
        <title>The Genome Sequence of Aeromonas veronii AMC34.</title>
        <authorList>
            <consortium name="The Broad Institute Genome Sequencing Platform"/>
            <person name="Earl A."/>
            <person name="Ward D."/>
            <person name="Feldgarden M."/>
            <person name="Gevers D."/>
            <person name="Graf J."/>
            <person name="Tomasi A."/>
            <person name="Horneman A."/>
            <person name="Walker B."/>
            <person name="Young S.K."/>
            <person name="Zeng Q."/>
            <person name="Gargeya S."/>
            <person name="Fitzgerald M."/>
            <person name="Haas B."/>
            <person name="Abouelleil A."/>
            <person name="Alvarado L."/>
            <person name="Arachchi H.M."/>
            <person name="Berlin A.M."/>
            <person name="Chapman S.B."/>
            <person name="Goldberg J."/>
            <person name="Griggs A."/>
            <person name="Gujja S."/>
            <person name="Hansen M."/>
            <person name="Howarth C."/>
            <person name="Imamovic A."/>
            <person name="Larimer J."/>
            <person name="McCowan C."/>
            <person name="Montmayeur A."/>
            <person name="Murphy C."/>
            <person name="Neiman D."/>
            <person name="Pearson M."/>
            <person name="Priest M."/>
            <person name="Roberts A."/>
            <person name="Saif S."/>
            <person name="Shea T."/>
            <person name="Sisk P."/>
            <person name="Sykes S."/>
            <person name="Wortman J."/>
            <person name="Nusbaum C."/>
            <person name="Birren B."/>
        </authorList>
    </citation>
    <scope>NUCLEOTIDE SEQUENCE [LARGE SCALE GENOMIC DNA]</scope>
    <source>
        <strain evidence="2 3">AMC34</strain>
    </source>
</reference>
<dbReference type="GO" id="GO:0030488">
    <property type="term" value="P:tRNA methylation"/>
    <property type="evidence" value="ECO:0007669"/>
    <property type="project" value="TreeGrafter"/>
</dbReference>
<dbReference type="InterPro" id="IPR005225">
    <property type="entry name" value="Small_GTP-bd"/>
</dbReference>
<evidence type="ECO:0000313" key="2">
    <source>
        <dbReference type="EMBL" id="EKB20954.1"/>
    </source>
</evidence>
<sequence length="297" mass="33544">MNSQFSKWIESLPSDTKENFKREVNKVFSYEPKVAIFGKTGVGKSSLTNAIFGRDACPISDVFACTRSPQEVFLKLDGDSKGIKLLDVPGIGENSERDKEYFKLYAEILKEADMVLWVLKGDDRTFTSDEDFYKTCMKQYVDIGKPFVVAINQVDKIEPYREWDITNCKPGPTQDGNIAKKITYVAEQFGDLPISQVIPVSANEQYNLSKLILTLIKKLPPDKKFLTINNMNEKLQKRDEIKKEKEKSFTEVVHKLIDALPIPEATKIIGKTLVSVVGKATEYIASGVNKFISIFGF</sequence>
<name>K1JNP2_AERVE</name>
<accession>K1JNP2</accession>
<dbReference type="GO" id="GO:0005829">
    <property type="term" value="C:cytosol"/>
    <property type="evidence" value="ECO:0007669"/>
    <property type="project" value="TreeGrafter"/>
</dbReference>
<dbReference type="HOGENOM" id="CLU_059925_0_0_6"/>
<dbReference type="SUPFAM" id="SSF52540">
    <property type="entry name" value="P-loop containing nucleoside triphosphate hydrolases"/>
    <property type="match status" value="1"/>
</dbReference>
<dbReference type="EMBL" id="AGWU01000015">
    <property type="protein sequence ID" value="EKB20954.1"/>
    <property type="molecule type" value="Genomic_DNA"/>
</dbReference>
<proteinExistence type="predicted"/>
<dbReference type="NCBIfam" id="TIGR00231">
    <property type="entry name" value="small_GTP"/>
    <property type="match status" value="1"/>
</dbReference>
<dbReference type="Proteomes" id="UP000006087">
    <property type="component" value="Unassembled WGS sequence"/>
</dbReference>
<feature type="domain" description="G" evidence="1">
    <location>
        <begin position="33"/>
        <end position="152"/>
    </location>
</feature>
<comment type="caution">
    <text evidence="2">The sequence shown here is derived from an EMBL/GenBank/DDBJ whole genome shotgun (WGS) entry which is preliminary data.</text>
</comment>
<protein>
    <submittedName>
        <fullName evidence="2">Small GTP-binding protein domain protein</fullName>
    </submittedName>
</protein>
<dbReference type="GO" id="GO:0005525">
    <property type="term" value="F:GTP binding"/>
    <property type="evidence" value="ECO:0007669"/>
    <property type="project" value="InterPro"/>
</dbReference>
<dbReference type="AlphaFoldDB" id="K1JNP2"/>
<dbReference type="PANTHER" id="PTHR42714:SF2">
    <property type="entry name" value="TRNA MODIFICATION GTPASE GTPBP3, MITOCHONDRIAL"/>
    <property type="match status" value="1"/>
</dbReference>
<dbReference type="RefSeq" id="WP_005343245.1">
    <property type="nucleotide sequence ID" value="NZ_JH823256.1"/>
</dbReference>
<dbReference type="InterPro" id="IPR027417">
    <property type="entry name" value="P-loop_NTPase"/>
</dbReference>
<evidence type="ECO:0000313" key="3">
    <source>
        <dbReference type="Proteomes" id="UP000006087"/>
    </source>
</evidence>
<dbReference type="PANTHER" id="PTHR42714">
    <property type="entry name" value="TRNA MODIFICATION GTPASE GTPBP3"/>
    <property type="match status" value="1"/>
</dbReference>
<organism evidence="2 3">
    <name type="scientific">Aeromonas veronii AMC34</name>
    <dbReference type="NCBI Taxonomy" id="1073383"/>
    <lineage>
        <taxon>Bacteria</taxon>
        <taxon>Pseudomonadati</taxon>
        <taxon>Pseudomonadota</taxon>
        <taxon>Gammaproteobacteria</taxon>
        <taxon>Aeromonadales</taxon>
        <taxon>Aeromonadaceae</taxon>
        <taxon>Aeromonas</taxon>
    </lineage>
</organism>
<dbReference type="Pfam" id="PF01926">
    <property type="entry name" value="MMR_HSR1"/>
    <property type="match status" value="1"/>
</dbReference>
<dbReference type="Gene3D" id="3.40.50.300">
    <property type="entry name" value="P-loop containing nucleotide triphosphate hydrolases"/>
    <property type="match status" value="1"/>
</dbReference>
<dbReference type="GO" id="GO:0002098">
    <property type="term" value="P:tRNA wobble uridine modification"/>
    <property type="evidence" value="ECO:0007669"/>
    <property type="project" value="TreeGrafter"/>
</dbReference>